<dbReference type="SFLD" id="SFLDG00358">
    <property type="entry name" value="Main_(cytGST)"/>
    <property type="match status" value="1"/>
</dbReference>
<dbReference type="GO" id="GO:0004601">
    <property type="term" value="F:peroxidase activity"/>
    <property type="evidence" value="ECO:0007669"/>
    <property type="project" value="UniProtKB-ARBA"/>
</dbReference>
<sequence length="222" mass="25330">MIIVHHLDNSRSQRILWMLEELSVPYEVKQYQRDKKSMLAPASLKKVHPLGKSPVLEDNGLILAESGAIIEYLQEVYDEAGTLKPAAFAERQQYRYWMHYAEGSLMPLLVMKLIFSRLGKPPMPWLIRPVAGAIGQGVQKNYLDKQIYTHMDYLEKHLATHPYFAGYQFSAADIQMSFPIEAINARTGLGKYPHINAWLSNVTARPAYQKVLENGGPFTILR</sequence>
<comment type="similarity">
    <text evidence="4">Belongs to the GST superfamily.</text>
</comment>
<evidence type="ECO:0000313" key="7">
    <source>
        <dbReference type="EMBL" id="AVF36834.1"/>
    </source>
</evidence>
<dbReference type="SUPFAM" id="SSF52833">
    <property type="entry name" value="Thioredoxin-like"/>
    <property type="match status" value="1"/>
</dbReference>
<protein>
    <recommendedName>
        <fullName evidence="1">glutathione transferase</fullName>
        <ecNumber evidence="1">2.5.1.18</ecNumber>
    </recommendedName>
</protein>
<dbReference type="InterPro" id="IPR004045">
    <property type="entry name" value="Glutathione_S-Trfase_N"/>
</dbReference>
<accession>A0A2L1UVD7</accession>
<dbReference type="InterPro" id="IPR004046">
    <property type="entry name" value="GST_C"/>
</dbReference>
<dbReference type="InterPro" id="IPR036249">
    <property type="entry name" value="Thioredoxin-like_sf"/>
</dbReference>
<dbReference type="InterPro" id="IPR010987">
    <property type="entry name" value="Glutathione-S-Trfase_C-like"/>
</dbReference>
<dbReference type="Pfam" id="PF00043">
    <property type="entry name" value="GST_C"/>
    <property type="match status" value="1"/>
</dbReference>
<dbReference type="GO" id="GO:0004364">
    <property type="term" value="F:glutathione transferase activity"/>
    <property type="evidence" value="ECO:0007669"/>
    <property type="project" value="UniProtKB-EC"/>
</dbReference>
<dbReference type="CDD" id="cd03189">
    <property type="entry name" value="GST_C_GTT1_like"/>
    <property type="match status" value="1"/>
</dbReference>
<evidence type="ECO:0000313" key="8">
    <source>
        <dbReference type="Proteomes" id="UP000239197"/>
    </source>
</evidence>
<dbReference type="SUPFAM" id="SSF47616">
    <property type="entry name" value="GST C-terminal domain-like"/>
    <property type="match status" value="1"/>
</dbReference>
<dbReference type="Gene3D" id="3.40.30.10">
    <property type="entry name" value="Glutaredoxin"/>
    <property type="match status" value="1"/>
</dbReference>
<evidence type="ECO:0000256" key="1">
    <source>
        <dbReference type="ARBA" id="ARBA00012452"/>
    </source>
</evidence>
<dbReference type="GO" id="GO:0005737">
    <property type="term" value="C:cytoplasm"/>
    <property type="evidence" value="ECO:0007669"/>
    <property type="project" value="UniProtKB-ARBA"/>
</dbReference>
<dbReference type="PANTHER" id="PTHR44051:SF9">
    <property type="entry name" value="GLUTATHIONE S-TRANSFERASE 1"/>
    <property type="match status" value="1"/>
</dbReference>
<dbReference type="CDD" id="cd03046">
    <property type="entry name" value="GST_N_GTT1_like"/>
    <property type="match status" value="1"/>
</dbReference>
<dbReference type="Pfam" id="PF02798">
    <property type="entry name" value="GST_N"/>
    <property type="match status" value="1"/>
</dbReference>
<reference evidence="8" key="1">
    <citation type="submission" date="2017-01" db="EMBL/GenBank/DDBJ databases">
        <title>Genome sequence of Rouxiella sp. ERMR1:05.</title>
        <authorList>
            <person name="Kumar R."/>
            <person name="Singh D."/>
            <person name="Kumar S."/>
        </authorList>
    </citation>
    <scope>NUCLEOTIDE SEQUENCE [LARGE SCALE GENOMIC DNA]</scope>
    <source>
        <strain evidence="8">ERMR1:05</strain>
    </source>
</reference>
<comment type="catalytic activity">
    <reaction evidence="3">
        <text>RX + glutathione = an S-substituted glutathione + a halide anion + H(+)</text>
        <dbReference type="Rhea" id="RHEA:16437"/>
        <dbReference type="ChEBI" id="CHEBI:15378"/>
        <dbReference type="ChEBI" id="CHEBI:16042"/>
        <dbReference type="ChEBI" id="CHEBI:17792"/>
        <dbReference type="ChEBI" id="CHEBI:57925"/>
        <dbReference type="ChEBI" id="CHEBI:90779"/>
        <dbReference type="EC" id="2.5.1.18"/>
    </reaction>
</comment>
<dbReference type="PROSITE" id="PS50405">
    <property type="entry name" value="GST_CTER"/>
    <property type="match status" value="1"/>
</dbReference>
<feature type="domain" description="GST C-terminal" evidence="6">
    <location>
        <begin position="87"/>
        <end position="222"/>
    </location>
</feature>
<dbReference type="PANTHER" id="PTHR44051">
    <property type="entry name" value="GLUTATHIONE S-TRANSFERASE-RELATED"/>
    <property type="match status" value="1"/>
</dbReference>
<dbReference type="OrthoDB" id="9810080at2"/>
<dbReference type="PROSITE" id="PS50404">
    <property type="entry name" value="GST_NTER"/>
    <property type="match status" value="1"/>
</dbReference>
<evidence type="ECO:0000256" key="3">
    <source>
        <dbReference type="ARBA" id="ARBA00047960"/>
    </source>
</evidence>
<keyword evidence="2" id="KW-0808">Transferase</keyword>
<dbReference type="InterPro" id="IPR040079">
    <property type="entry name" value="Glutathione_S-Trfase"/>
</dbReference>
<feature type="domain" description="GST N-terminal" evidence="5">
    <location>
        <begin position="1"/>
        <end position="81"/>
    </location>
</feature>
<evidence type="ECO:0000259" key="6">
    <source>
        <dbReference type="PROSITE" id="PS50405"/>
    </source>
</evidence>
<dbReference type="EMBL" id="CP019062">
    <property type="protein sequence ID" value="AVF36834.1"/>
    <property type="molecule type" value="Genomic_DNA"/>
</dbReference>
<organism evidence="7 8">
    <name type="scientific">Rahnella sikkimica</name>
    <dbReference type="NCBI Taxonomy" id="1805933"/>
    <lineage>
        <taxon>Bacteria</taxon>
        <taxon>Pseudomonadati</taxon>
        <taxon>Pseudomonadota</taxon>
        <taxon>Gammaproteobacteria</taxon>
        <taxon>Enterobacterales</taxon>
        <taxon>Yersiniaceae</taxon>
        <taxon>Rahnella</taxon>
    </lineage>
</organism>
<dbReference type="SFLD" id="SFLDS00019">
    <property type="entry name" value="Glutathione_Transferase_(cytos"/>
    <property type="match status" value="1"/>
</dbReference>
<gene>
    <name evidence="7" type="ORF">BV494_18780</name>
</gene>
<dbReference type="InterPro" id="IPR036282">
    <property type="entry name" value="Glutathione-S-Trfase_C_sf"/>
</dbReference>
<dbReference type="Proteomes" id="UP000239197">
    <property type="component" value="Chromosome"/>
</dbReference>
<dbReference type="FunFam" id="3.40.30.10:FF:000156">
    <property type="entry name" value="Glutathione S-transferase 1"/>
    <property type="match status" value="1"/>
</dbReference>
<evidence type="ECO:0000259" key="5">
    <source>
        <dbReference type="PROSITE" id="PS50404"/>
    </source>
</evidence>
<dbReference type="KEGG" id="rox:BV494_18780"/>
<dbReference type="Gene3D" id="1.20.1050.10">
    <property type="match status" value="1"/>
</dbReference>
<proteinExistence type="inferred from homology"/>
<dbReference type="EC" id="2.5.1.18" evidence="1"/>
<dbReference type="SFLD" id="SFLDG01150">
    <property type="entry name" value="Main.1:_Beta-like"/>
    <property type="match status" value="1"/>
</dbReference>
<evidence type="ECO:0000256" key="4">
    <source>
        <dbReference type="RuleBase" id="RU003494"/>
    </source>
</evidence>
<keyword evidence="8" id="KW-1185">Reference proteome</keyword>
<evidence type="ECO:0000256" key="2">
    <source>
        <dbReference type="ARBA" id="ARBA00022679"/>
    </source>
</evidence>
<dbReference type="AlphaFoldDB" id="A0A2L1UVD7"/>
<dbReference type="RefSeq" id="WP_104924210.1">
    <property type="nucleotide sequence ID" value="NZ_CP019062.1"/>
</dbReference>
<name>A0A2L1UVD7_9GAMM</name>